<feature type="transmembrane region" description="Helical" evidence="1">
    <location>
        <begin position="20"/>
        <end position="38"/>
    </location>
</feature>
<proteinExistence type="predicted"/>
<name>A0A3G6J375_9CORY</name>
<sequence>MTNQQWGNPRPQNTHRAPILALVAIVAILGVAVVWLLVKGQSEPTTDEATPIATQTIANSATETEKVIETAQAAPDTQDRCSLREIHDDEAKGWINKVVYCDGEWLVAGQDGTERIGHFHWEGSWQIISSDGRVNGYHCFNSDTIKNLGAPAGFRQLMVQCDEGPKPKTNSTLAQAAESPACNGQYILILESVIQYEYDDLDSKLSEALAKYPGAKYTKPGACSSLRGNYNGGYVYPIYYSYGRDVAALCQAKAKFGGNARSLNNNSDFSDPC</sequence>
<evidence type="ECO:0000313" key="3">
    <source>
        <dbReference type="Proteomes" id="UP000271587"/>
    </source>
</evidence>
<reference evidence="2 3" key="1">
    <citation type="submission" date="2018-11" db="EMBL/GenBank/DDBJ databases">
        <authorList>
            <person name="Kleinhagauer T."/>
            <person name="Glaeser S.P."/>
            <person name="Spergser J."/>
            <person name="Ruckert C."/>
            <person name="Kaempfer P."/>
            <person name="Busse H.-J."/>
        </authorList>
    </citation>
    <scope>NUCLEOTIDE SEQUENCE [LARGE SCALE GENOMIC DNA]</scope>
    <source>
        <strain evidence="2 3">W8</strain>
    </source>
</reference>
<keyword evidence="3" id="KW-1185">Reference proteome</keyword>
<keyword evidence="1" id="KW-0472">Membrane</keyword>
<dbReference type="AlphaFoldDB" id="A0A3G6J375"/>
<keyword evidence="1" id="KW-0812">Transmembrane</keyword>
<dbReference type="Proteomes" id="UP000271587">
    <property type="component" value="Chromosome"/>
</dbReference>
<gene>
    <name evidence="2" type="ORF">CGERO_10430</name>
</gene>
<keyword evidence="1" id="KW-1133">Transmembrane helix</keyword>
<organism evidence="2 3">
    <name type="scientific">Corynebacterium gerontici</name>
    <dbReference type="NCBI Taxonomy" id="2079234"/>
    <lineage>
        <taxon>Bacteria</taxon>
        <taxon>Bacillati</taxon>
        <taxon>Actinomycetota</taxon>
        <taxon>Actinomycetes</taxon>
        <taxon>Mycobacteriales</taxon>
        <taxon>Corynebacteriaceae</taxon>
        <taxon>Corynebacterium</taxon>
    </lineage>
</organism>
<protein>
    <submittedName>
        <fullName evidence="2">Uncharacterized protein</fullName>
    </submittedName>
</protein>
<dbReference type="KEGG" id="cgk:CGERO_10430"/>
<evidence type="ECO:0000256" key="1">
    <source>
        <dbReference type="SAM" id="Phobius"/>
    </source>
</evidence>
<evidence type="ECO:0000313" key="2">
    <source>
        <dbReference type="EMBL" id="AZA12366.1"/>
    </source>
</evidence>
<dbReference type="EMBL" id="CP033897">
    <property type="protein sequence ID" value="AZA12366.1"/>
    <property type="molecule type" value="Genomic_DNA"/>
</dbReference>
<dbReference type="RefSeq" id="WP_123935656.1">
    <property type="nucleotide sequence ID" value="NZ_CP033897.1"/>
</dbReference>
<accession>A0A3G6J375</accession>
<dbReference type="OrthoDB" id="4427108at2"/>